<keyword evidence="3" id="KW-1185">Reference proteome</keyword>
<comment type="caution">
    <text evidence="2">The sequence shown here is derived from an EMBL/GenBank/DDBJ whole genome shotgun (WGS) entry which is preliminary data.</text>
</comment>
<dbReference type="Gene3D" id="2.60.120.920">
    <property type="match status" value="1"/>
</dbReference>
<protein>
    <submittedName>
        <fullName evidence="2">Concanavalin A-like lectin/glucanase domain-containing protein</fullName>
    </submittedName>
</protein>
<evidence type="ECO:0000259" key="1">
    <source>
        <dbReference type="PROSITE" id="PS50188"/>
    </source>
</evidence>
<dbReference type="Proteomes" id="UP000265703">
    <property type="component" value="Unassembled WGS sequence"/>
</dbReference>
<dbReference type="SMART" id="SM00449">
    <property type="entry name" value="SPRY"/>
    <property type="match status" value="1"/>
</dbReference>
<reference evidence="2 3" key="1">
    <citation type="submission" date="2018-06" db="EMBL/GenBank/DDBJ databases">
        <title>Comparative genomics reveals the genomic features of Rhizophagus irregularis, R. cerebriforme, R. diaphanum and Gigaspora rosea, and their symbiotic lifestyle signature.</title>
        <authorList>
            <person name="Morin E."/>
            <person name="San Clemente H."/>
            <person name="Chen E.C.H."/>
            <person name="De La Providencia I."/>
            <person name="Hainaut M."/>
            <person name="Kuo A."/>
            <person name="Kohler A."/>
            <person name="Murat C."/>
            <person name="Tang N."/>
            <person name="Roy S."/>
            <person name="Loubradou J."/>
            <person name="Henrissat B."/>
            <person name="Grigoriev I.V."/>
            <person name="Corradi N."/>
            <person name="Roux C."/>
            <person name="Martin F.M."/>
        </authorList>
    </citation>
    <scope>NUCLEOTIDE SEQUENCE [LARGE SCALE GENOMIC DNA]</scope>
    <source>
        <strain evidence="2 3">DAOM 227022</strain>
    </source>
</reference>
<dbReference type="SUPFAM" id="SSF49899">
    <property type="entry name" value="Concanavalin A-like lectins/glucanases"/>
    <property type="match status" value="1"/>
</dbReference>
<dbReference type="STRING" id="658196.A0A397SA90"/>
<dbReference type="AlphaFoldDB" id="A0A397SA90"/>
<sequence length="317" mass="35856">MLGYVWNDANEILPSKVLKECHDEVFICTKAGVIRGLNEEFVGIRDDRKDNCKIKSPIKKTVAAMTKLVKEGNPLLLLKNKTINDLELPTCWEITNSSRNIKIVDNNLGLLYNGPGGLDDSAASLTDNSIPVDVGIYYYEAKIIDEGKKTNIGIGFCKQNMLLNRLPGWDWNSYGYHGDDGKRFQRGNGIRYGPFFNRGDIVGCGINFLNQTAFYTKNGVHLGTAFNNIIGEFHPMIGMRSLNERILINFGNNPFLFDINNYSKEIFKEYLKLYEEKKKEFSGNGKEIDNNLLPVIRIAGEGSDYDTNSDFSDDFWI</sequence>
<dbReference type="EMBL" id="QKYT01000745">
    <property type="protein sequence ID" value="RIA81769.1"/>
    <property type="molecule type" value="Genomic_DNA"/>
</dbReference>
<name>A0A397SA90_9GLOM</name>
<dbReference type="InterPro" id="IPR001870">
    <property type="entry name" value="B30.2/SPRY"/>
</dbReference>
<feature type="domain" description="B30.2/SPRY" evidence="1">
    <location>
        <begin position="70"/>
        <end position="255"/>
    </location>
</feature>
<organism evidence="2 3">
    <name type="scientific">Glomus cerebriforme</name>
    <dbReference type="NCBI Taxonomy" id="658196"/>
    <lineage>
        <taxon>Eukaryota</taxon>
        <taxon>Fungi</taxon>
        <taxon>Fungi incertae sedis</taxon>
        <taxon>Mucoromycota</taxon>
        <taxon>Glomeromycotina</taxon>
        <taxon>Glomeromycetes</taxon>
        <taxon>Glomerales</taxon>
        <taxon>Glomeraceae</taxon>
        <taxon>Glomus</taxon>
    </lineage>
</organism>
<dbReference type="InterPro" id="IPR003877">
    <property type="entry name" value="SPRY_dom"/>
</dbReference>
<dbReference type="Pfam" id="PF00622">
    <property type="entry name" value="SPRY"/>
    <property type="match status" value="1"/>
</dbReference>
<dbReference type="InterPro" id="IPR043136">
    <property type="entry name" value="B30.2/SPRY_sf"/>
</dbReference>
<dbReference type="InterPro" id="IPR050618">
    <property type="entry name" value="Ubq-SigPath_Reg"/>
</dbReference>
<evidence type="ECO:0000313" key="3">
    <source>
        <dbReference type="Proteomes" id="UP000265703"/>
    </source>
</evidence>
<keyword evidence="2" id="KW-0430">Lectin</keyword>
<gene>
    <name evidence="2" type="ORF">C1645_836421</name>
</gene>
<dbReference type="PANTHER" id="PTHR12864">
    <property type="entry name" value="RAN BINDING PROTEIN 9-RELATED"/>
    <property type="match status" value="1"/>
</dbReference>
<accession>A0A397SA90</accession>
<dbReference type="PROSITE" id="PS50188">
    <property type="entry name" value="B302_SPRY"/>
    <property type="match status" value="1"/>
</dbReference>
<dbReference type="InterPro" id="IPR013320">
    <property type="entry name" value="ConA-like_dom_sf"/>
</dbReference>
<evidence type="ECO:0000313" key="2">
    <source>
        <dbReference type="EMBL" id="RIA81769.1"/>
    </source>
</evidence>
<dbReference type="GO" id="GO:0030246">
    <property type="term" value="F:carbohydrate binding"/>
    <property type="evidence" value="ECO:0007669"/>
    <property type="project" value="UniProtKB-KW"/>
</dbReference>
<proteinExistence type="predicted"/>
<dbReference type="OrthoDB" id="2413516at2759"/>